<dbReference type="EC" id="2.7.7.49" evidence="1"/>
<dbReference type="Ensembl" id="ENSMICT00000066819.1">
    <property type="protein sequence ID" value="ENSMICP00000048684.1"/>
    <property type="gene ID" value="ENSMICG00000047477.1"/>
</dbReference>
<dbReference type="InterPro" id="IPR000477">
    <property type="entry name" value="RT_dom"/>
</dbReference>
<dbReference type="SUPFAM" id="SSF56672">
    <property type="entry name" value="DNA/RNA polymerases"/>
    <property type="match status" value="1"/>
</dbReference>
<dbReference type="Proteomes" id="UP000694394">
    <property type="component" value="Chromosome 14"/>
</dbReference>
<reference evidence="3" key="3">
    <citation type="submission" date="2025-09" db="UniProtKB">
        <authorList>
            <consortium name="Ensembl"/>
        </authorList>
    </citation>
    <scope>IDENTIFICATION</scope>
</reference>
<keyword evidence="4" id="KW-1185">Reference proteome</keyword>
<dbReference type="AlphaFoldDB" id="A0A8C5YCD1"/>
<dbReference type="PROSITE" id="PS50878">
    <property type="entry name" value="RT_POL"/>
    <property type="match status" value="1"/>
</dbReference>
<dbReference type="Pfam" id="PF00078">
    <property type="entry name" value="RVT_1"/>
    <property type="match status" value="1"/>
</dbReference>
<dbReference type="GeneTree" id="ENSGT01150000286964"/>
<name>A0A8C5YCD1_MICMU</name>
<proteinExistence type="predicted"/>
<feature type="domain" description="Reverse transcriptase" evidence="2">
    <location>
        <begin position="1"/>
        <end position="145"/>
    </location>
</feature>
<organism evidence="3 4">
    <name type="scientific">Microcebus murinus</name>
    <name type="common">Gray mouse lemur</name>
    <name type="synonym">Lemur murinus</name>
    <dbReference type="NCBI Taxonomy" id="30608"/>
    <lineage>
        <taxon>Eukaryota</taxon>
        <taxon>Metazoa</taxon>
        <taxon>Chordata</taxon>
        <taxon>Craniata</taxon>
        <taxon>Vertebrata</taxon>
        <taxon>Euteleostomi</taxon>
        <taxon>Mammalia</taxon>
        <taxon>Eutheria</taxon>
        <taxon>Euarchontoglires</taxon>
        <taxon>Primates</taxon>
        <taxon>Strepsirrhini</taxon>
        <taxon>Lemuriformes</taxon>
        <taxon>Cheirogaleidae</taxon>
        <taxon>Microcebus</taxon>
    </lineage>
</organism>
<dbReference type="PANTHER" id="PTHR19446">
    <property type="entry name" value="REVERSE TRANSCRIPTASES"/>
    <property type="match status" value="1"/>
</dbReference>
<dbReference type="InterPro" id="IPR043502">
    <property type="entry name" value="DNA/RNA_pol_sf"/>
</dbReference>
<evidence type="ECO:0000259" key="2">
    <source>
        <dbReference type="PROSITE" id="PS50878"/>
    </source>
</evidence>
<accession>A0A8C5YCD1</accession>
<protein>
    <recommendedName>
        <fullName evidence="1">RNA-directed DNA polymerase</fullName>
        <ecNumber evidence="1">2.7.7.49</ecNumber>
    </recommendedName>
</protein>
<evidence type="ECO:0000313" key="3">
    <source>
        <dbReference type="Ensembl" id="ENSMICP00000048684.1"/>
    </source>
</evidence>
<reference evidence="3" key="1">
    <citation type="submission" date="2016-12" db="EMBL/GenBank/DDBJ databases">
        <title>Mouse lemur reference genome and diversity panel.</title>
        <authorList>
            <person name="Harris R."/>
            <person name="Larsen P."/>
            <person name="Liu Y."/>
            <person name="Hughes D.S."/>
            <person name="Murali S."/>
            <person name="Raveendran M."/>
            <person name="Korchina V."/>
            <person name="Wang M."/>
            <person name="Jhangiani S."/>
            <person name="Bandaranaike D."/>
            <person name="Bellair M."/>
            <person name="Blankenburg K."/>
            <person name="Chao H."/>
            <person name="Dahdouli M."/>
            <person name="Dinh H."/>
            <person name="Doddapaneni H."/>
            <person name="English A."/>
            <person name="Firestine M."/>
            <person name="Gnanaolivu R."/>
            <person name="Gross S."/>
            <person name="Hernandez B."/>
            <person name="Javaid M."/>
            <person name="Jayaseelan J."/>
            <person name="Jones J."/>
            <person name="Khan Z."/>
            <person name="Kovar C."/>
            <person name="Kurapati P."/>
            <person name="Le B."/>
            <person name="Lee S."/>
            <person name="Li M."/>
            <person name="Mathew T."/>
            <person name="Narasimhan A."/>
            <person name="Ngo D."/>
            <person name="Nguyen L."/>
            <person name="Okwuonu G."/>
            <person name="Ongeri F."/>
            <person name="Osuji N."/>
            <person name="Pu L.-L."/>
            <person name="Puazo M."/>
            <person name="Quiroz J."/>
            <person name="Raj R."/>
            <person name="Rajbhandari K."/>
            <person name="Reid J.G."/>
            <person name="Santibanez J."/>
            <person name="Sexton D."/>
            <person name="Skinner E."/>
            <person name="Vee V."/>
            <person name="Weissenberger G."/>
            <person name="Wu Y."/>
            <person name="Xin Y."/>
            <person name="Han Y."/>
            <person name="Campbell C."/>
            <person name="Brown A."/>
            <person name="Sullivan B."/>
            <person name="Shelton J."/>
            <person name="Brown S."/>
            <person name="Dudchenko O."/>
            <person name="Machol I."/>
            <person name="Durand N."/>
            <person name="Shamim M."/>
            <person name="Lieberman A."/>
            <person name="Muzny D.M."/>
            <person name="Richards S."/>
            <person name="Yoder A."/>
            <person name="Worley K.C."/>
            <person name="Rogers J."/>
            <person name="Gibbs R.A."/>
        </authorList>
    </citation>
    <scope>NUCLEOTIDE SEQUENCE [LARGE SCALE GENOMIC DNA]</scope>
</reference>
<dbReference type="GO" id="GO:0003964">
    <property type="term" value="F:RNA-directed DNA polymerase activity"/>
    <property type="evidence" value="ECO:0007669"/>
    <property type="project" value="UniProtKB-EC"/>
</dbReference>
<dbReference type="EMBL" id="ABDC03018718">
    <property type="status" value="NOT_ANNOTATED_CDS"/>
    <property type="molecule type" value="Genomic_DNA"/>
</dbReference>
<evidence type="ECO:0000313" key="4">
    <source>
        <dbReference type="Proteomes" id="UP000694394"/>
    </source>
</evidence>
<evidence type="ECO:0000256" key="1">
    <source>
        <dbReference type="ARBA" id="ARBA00012493"/>
    </source>
</evidence>
<dbReference type="CDD" id="cd01650">
    <property type="entry name" value="RT_nLTR_like"/>
    <property type="match status" value="1"/>
</dbReference>
<reference evidence="3" key="2">
    <citation type="submission" date="2025-08" db="UniProtKB">
        <authorList>
            <consortium name="Ensembl"/>
        </authorList>
    </citation>
    <scope>IDENTIFICATION</scope>
</reference>
<sequence length="267" mass="31099">MIQAIYDRPIANIILNGEKLKSFPLRTGTRQGCPLSPLLFNIVLEVLATAIRQENGIKVIQIGAEEIKLSLFADDMILYLENPKDSTKKLLELINEFSKVSGYKINTQKSETFIYANNNLIENQIKDSIPFTIATKKLKYLGIYLTKDVKDLYRKNYETLRKEIAEDVNRWKSIPCSWIGRLNIIKMSILPKLIYRFNAIPIKIPSAFFIDIEKIILRFLWNQRRPRISRAILGNKNKMGGINMADIKLYYKAVVIKSIWYWHKNRN</sequence>